<dbReference type="GO" id="GO:0160147">
    <property type="term" value="F:tRNA pseudouridine(38-40) synthase activity"/>
    <property type="evidence" value="ECO:0007669"/>
    <property type="project" value="UniProtKB-EC"/>
</dbReference>
<dbReference type="OrthoDB" id="9811823at2"/>
<comment type="similarity">
    <text evidence="1 4 5">Belongs to the tRNA pseudouridine synthase TruA family.</text>
</comment>
<dbReference type="Proteomes" id="UP000237749">
    <property type="component" value="Unassembled WGS sequence"/>
</dbReference>
<dbReference type="PANTHER" id="PTHR11142">
    <property type="entry name" value="PSEUDOURIDYLATE SYNTHASE"/>
    <property type="match status" value="1"/>
</dbReference>
<feature type="domain" description="Pseudouridine synthase I TruA alpha/beta" evidence="6">
    <location>
        <begin position="7"/>
        <end position="97"/>
    </location>
</feature>
<evidence type="ECO:0000256" key="1">
    <source>
        <dbReference type="ARBA" id="ARBA00009375"/>
    </source>
</evidence>
<comment type="caution">
    <text evidence="4">Lacks conserved residue(s) required for the propagation of feature annotation.</text>
</comment>
<reference evidence="7 8" key="1">
    <citation type="submission" date="2018-02" db="EMBL/GenBank/DDBJ databases">
        <title>Genomic Encyclopedia of Archaeal and Bacterial Type Strains, Phase II (KMG-II): from individual species to whole genera.</title>
        <authorList>
            <person name="Goeker M."/>
        </authorList>
    </citation>
    <scope>NUCLEOTIDE SEQUENCE [LARGE SCALE GENOMIC DNA]</scope>
    <source>
        <strain evidence="7 8">DSM 3808</strain>
    </source>
</reference>
<comment type="caution">
    <text evidence="7">The sequence shown here is derived from an EMBL/GenBank/DDBJ whole genome shotgun (WGS) entry which is preliminary data.</text>
</comment>
<sequence length="346" mass="39645">MKRVKMIVAYDGTNYCGWQIQNNGITIEEVLNRTLTDLLKEPIIVTGASRTDSGVHSEGNVAVFDTENRMPADKICFALNQRLPDDIRVLHSEEVSETYHPRKQNCVKTYDYKIMNRKIEIPTMRLYSYFCYFPLDVEKMREASAYLVGEHDFKSFCTARGQAEETVRTIYSLEVLKSDDLITIRIKGNGFLYNMVRIIAGTLMKVGMGVYPPQHVEEIIDARDRNAAGPKAAAKGLTLVSLEYEKELEKEIKGENKEWSYTLYQHRIPSHKEASLVIHRCKEEDFERLLIRVVHQAVRNGAHTVLVKDEERKNRIIPGRAYGFYSFHSDESGNGWMVTGSQPAKP</sequence>
<dbReference type="GO" id="GO:0003723">
    <property type="term" value="F:RNA binding"/>
    <property type="evidence" value="ECO:0007669"/>
    <property type="project" value="InterPro"/>
</dbReference>
<proteinExistence type="inferred from homology"/>
<evidence type="ECO:0000256" key="4">
    <source>
        <dbReference type="HAMAP-Rule" id="MF_00171"/>
    </source>
</evidence>
<dbReference type="NCBIfam" id="TIGR00071">
    <property type="entry name" value="hisT_truA"/>
    <property type="match status" value="1"/>
</dbReference>
<dbReference type="Gene3D" id="3.30.70.660">
    <property type="entry name" value="Pseudouridine synthase I, catalytic domain, C-terminal subdomain"/>
    <property type="match status" value="1"/>
</dbReference>
<dbReference type="GO" id="GO:0031119">
    <property type="term" value="P:tRNA pseudouridine synthesis"/>
    <property type="evidence" value="ECO:0007669"/>
    <property type="project" value="UniProtKB-UniRule"/>
</dbReference>
<dbReference type="FunFam" id="3.30.70.580:FF:000001">
    <property type="entry name" value="tRNA pseudouridine synthase A"/>
    <property type="match status" value="1"/>
</dbReference>
<protein>
    <recommendedName>
        <fullName evidence="4">tRNA pseudouridine synthase A</fullName>
        <ecNumber evidence="4">5.4.99.12</ecNumber>
    </recommendedName>
    <alternativeName>
        <fullName evidence="4">tRNA pseudouridine(38-40) synthase</fullName>
    </alternativeName>
    <alternativeName>
        <fullName evidence="4">tRNA pseudouridylate synthase I</fullName>
    </alternativeName>
    <alternativeName>
        <fullName evidence="4">tRNA-uridine isomerase I</fullName>
    </alternativeName>
</protein>
<dbReference type="RefSeq" id="WP_104439430.1">
    <property type="nucleotide sequence ID" value="NZ_PTJA01000017.1"/>
</dbReference>
<dbReference type="Pfam" id="PF01416">
    <property type="entry name" value="PseudoU_synth_1"/>
    <property type="match status" value="2"/>
</dbReference>
<keyword evidence="2 4" id="KW-0819">tRNA processing</keyword>
<dbReference type="InterPro" id="IPR001406">
    <property type="entry name" value="PsdUridine_synth_TruA"/>
</dbReference>
<dbReference type="InterPro" id="IPR020103">
    <property type="entry name" value="PsdUridine_synth_cat_dom_sf"/>
</dbReference>
<dbReference type="InterPro" id="IPR020095">
    <property type="entry name" value="PsdUridine_synth_TruA_C"/>
</dbReference>
<gene>
    <name evidence="4" type="primary">truA</name>
    <name evidence="7" type="ORF">BXY41_11745</name>
</gene>
<feature type="binding site" evidence="4">
    <location>
        <position position="110"/>
    </location>
    <ligand>
        <name>substrate</name>
    </ligand>
</feature>
<evidence type="ECO:0000259" key="6">
    <source>
        <dbReference type="Pfam" id="PF01416"/>
    </source>
</evidence>
<dbReference type="InterPro" id="IPR020097">
    <property type="entry name" value="PsdUridine_synth_TruA_a/b_dom"/>
</dbReference>
<dbReference type="AlphaFoldDB" id="A0A2S6HH90"/>
<keyword evidence="3 4" id="KW-0413">Isomerase</keyword>
<organism evidence="7 8">
    <name type="scientific">Lacrimispora xylanisolvens</name>
    <dbReference type="NCBI Taxonomy" id="384636"/>
    <lineage>
        <taxon>Bacteria</taxon>
        <taxon>Bacillati</taxon>
        <taxon>Bacillota</taxon>
        <taxon>Clostridia</taxon>
        <taxon>Lachnospirales</taxon>
        <taxon>Lachnospiraceae</taxon>
        <taxon>Lacrimispora</taxon>
    </lineage>
</organism>
<comment type="subunit">
    <text evidence="4">Homodimer.</text>
</comment>
<evidence type="ECO:0000313" key="8">
    <source>
        <dbReference type="Proteomes" id="UP000237749"/>
    </source>
</evidence>
<evidence type="ECO:0000256" key="3">
    <source>
        <dbReference type="ARBA" id="ARBA00023235"/>
    </source>
</evidence>
<name>A0A2S6HH90_9FIRM</name>
<dbReference type="EC" id="5.4.99.12" evidence="4"/>
<dbReference type="CDD" id="cd02570">
    <property type="entry name" value="PseudoU_synth_EcTruA"/>
    <property type="match status" value="1"/>
</dbReference>
<dbReference type="InterPro" id="IPR020094">
    <property type="entry name" value="TruA/RsuA/RluB/E/F_N"/>
</dbReference>
<comment type="catalytic activity">
    <reaction evidence="4 5">
        <text>uridine(38/39/40) in tRNA = pseudouridine(38/39/40) in tRNA</text>
        <dbReference type="Rhea" id="RHEA:22376"/>
        <dbReference type="Rhea" id="RHEA-COMP:10085"/>
        <dbReference type="Rhea" id="RHEA-COMP:10087"/>
        <dbReference type="ChEBI" id="CHEBI:65314"/>
        <dbReference type="ChEBI" id="CHEBI:65315"/>
        <dbReference type="EC" id="5.4.99.12"/>
    </reaction>
</comment>
<comment type="function">
    <text evidence="4">Formation of pseudouridine at positions 38, 39 and 40 in the anticodon stem and loop of transfer RNAs.</text>
</comment>
<evidence type="ECO:0000256" key="2">
    <source>
        <dbReference type="ARBA" id="ARBA00022694"/>
    </source>
</evidence>
<dbReference type="Gene3D" id="3.30.70.580">
    <property type="entry name" value="Pseudouridine synthase I, catalytic domain, N-terminal subdomain"/>
    <property type="match status" value="1"/>
</dbReference>
<accession>A0A2S6HH90</accession>
<dbReference type="SUPFAM" id="SSF55120">
    <property type="entry name" value="Pseudouridine synthase"/>
    <property type="match status" value="1"/>
</dbReference>
<evidence type="ECO:0000256" key="5">
    <source>
        <dbReference type="RuleBase" id="RU003792"/>
    </source>
</evidence>
<feature type="domain" description="Pseudouridine synthase I TruA alpha/beta" evidence="6">
    <location>
        <begin position="143"/>
        <end position="245"/>
    </location>
</feature>
<evidence type="ECO:0000313" key="7">
    <source>
        <dbReference type="EMBL" id="PPK76816.1"/>
    </source>
</evidence>
<feature type="active site" description="Nucleophile" evidence="4">
    <location>
        <position position="52"/>
    </location>
</feature>
<dbReference type="HAMAP" id="MF_00171">
    <property type="entry name" value="TruA"/>
    <property type="match status" value="1"/>
</dbReference>
<dbReference type="EMBL" id="PTJA01000017">
    <property type="protein sequence ID" value="PPK76816.1"/>
    <property type="molecule type" value="Genomic_DNA"/>
</dbReference>
<dbReference type="PANTHER" id="PTHR11142:SF0">
    <property type="entry name" value="TRNA PSEUDOURIDINE SYNTHASE-LIKE 1"/>
    <property type="match status" value="1"/>
</dbReference>
<keyword evidence="8" id="KW-1185">Reference proteome</keyword>